<comment type="caution">
    <text evidence="2">The sequence shown here is derived from an EMBL/GenBank/DDBJ whole genome shotgun (WGS) entry which is preliminary data.</text>
</comment>
<keyword evidence="1" id="KW-0732">Signal</keyword>
<keyword evidence="3" id="KW-1185">Reference proteome</keyword>
<evidence type="ECO:0000313" key="3">
    <source>
        <dbReference type="Proteomes" id="UP001500298"/>
    </source>
</evidence>
<reference evidence="3" key="1">
    <citation type="journal article" date="2019" name="Int. J. Syst. Evol. Microbiol.">
        <title>The Global Catalogue of Microorganisms (GCM) 10K type strain sequencing project: providing services to taxonomists for standard genome sequencing and annotation.</title>
        <authorList>
            <consortium name="The Broad Institute Genomics Platform"/>
            <consortium name="The Broad Institute Genome Sequencing Center for Infectious Disease"/>
            <person name="Wu L."/>
            <person name="Ma J."/>
        </authorList>
    </citation>
    <scope>NUCLEOTIDE SEQUENCE [LARGE SCALE GENOMIC DNA]</scope>
    <source>
        <strain evidence="3">JCM 18326</strain>
    </source>
</reference>
<dbReference type="Proteomes" id="UP001500298">
    <property type="component" value="Unassembled WGS sequence"/>
</dbReference>
<dbReference type="RefSeq" id="WP_345375305.1">
    <property type="nucleotide sequence ID" value="NZ_BAABJX010000072.1"/>
</dbReference>
<feature type="signal peptide" evidence="1">
    <location>
        <begin position="1"/>
        <end position="22"/>
    </location>
</feature>
<protein>
    <submittedName>
        <fullName evidence="2">Uncharacterized protein</fullName>
    </submittedName>
</protein>
<sequence>MTNKLITLFSPFLFLFLCSASCEDFPPENPDLPAITAEGENTFGCIIADTVWVPCCSQWIGAGYQPKLFTTESEHFFHISAQQVGHSEIYLTLLKEDLSIGESLLLDKKEDRINNSKVVVWTDYKSSHPSYTTEILRVQLSRMDSILAGTFEFDAVNGVGDTIQVRDGRFDLRVHD</sequence>
<gene>
    <name evidence="2" type="ORF">GCM10023331_41060</name>
</gene>
<feature type="chain" id="PRO_5046611776" evidence="1">
    <location>
        <begin position="23"/>
        <end position="176"/>
    </location>
</feature>
<organism evidence="2 3">
    <name type="scientific">Algivirga pacifica</name>
    <dbReference type="NCBI Taxonomy" id="1162670"/>
    <lineage>
        <taxon>Bacteria</taxon>
        <taxon>Pseudomonadati</taxon>
        <taxon>Bacteroidota</taxon>
        <taxon>Cytophagia</taxon>
        <taxon>Cytophagales</taxon>
        <taxon>Flammeovirgaceae</taxon>
        <taxon>Algivirga</taxon>
    </lineage>
</organism>
<evidence type="ECO:0000256" key="1">
    <source>
        <dbReference type="SAM" id="SignalP"/>
    </source>
</evidence>
<accession>A0ABP9DP45</accession>
<evidence type="ECO:0000313" key="2">
    <source>
        <dbReference type="EMBL" id="GAA4852385.1"/>
    </source>
</evidence>
<name>A0ABP9DP45_9BACT</name>
<proteinExistence type="predicted"/>
<dbReference type="EMBL" id="BAABJX010000072">
    <property type="protein sequence ID" value="GAA4852385.1"/>
    <property type="molecule type" value="Genomic_DNA"/>
</dbReference>